<feature type="non-terminal residue" evidence="3">
    <location>
        <position position="1"/>
    </location>
</feature>
<evidence type="ECO:0000313" key="4">
    <source>
        <dbReference type="Proteomes" id="UP000471031"/>
    </source>
</evidence>
<feature type="region of interest" description="Disordered" evidence="1">
    <location>
        <begin position="130"/>
        <end position="306"/>
    </location>
</feature>
<comment type="caution">
    <text evidence="3">The sequence shown here is derived from an EMBL/GenBank/DDBJ whole genome shotgun (WGS) entry which is preliminary data.</text>
</comment>
<evidence type="ECO:0000256" key="1">
    <source>
        <dbReference type="SAM" id="MobiDB-lite"/>
    </source>
</evidence>
<organism evidence="3 4">
    <name type="scientific">Heliomicrobium gestii</name>
    <name type="common">Heliobacterium gestii</name>
    <dbReference type="NCBI Taxonomy" id="2699"/>
    <lineage>
        <taxon>Bacteria</taxon>
        <taxon>Bacillati</taxon>
        <taxon>Bacillota</taxon>
        <taxon>Clostridia</taxon>
        <taxon>Eubacteriales</taxon>
        <taxon>Heliobacteriaceae</taxon>
        <taxon>Heliomicrobium</taxon>
    </lineage>
</organism>
<dbReference type="Gene3D" id="3.30.457.10">
    <property type="entry name" value="Copper amine oxidase-like, N-terminal domain"/>
    <property type="match status" value="1"/>
</dbReference>
<reference evidence="3 4" key="1">
    <citation type="submission" date="2020-01" db="EMBL/GenBank/DDBJ databases">
        <title>Whole genome sequence of Heliobacterium gestii DSM 11169.</title>
        <authorList>
            <person name="Kyndt J.A."/>
            <person name="Meyer T.E."/>
        </authorList>
    </citation>
    <scope>NUCLEOTIDE SEQUENCE [LARGE SCALE GENOMIC DNA]</scope>
    <source>
        <strain evidence="3 4">DSM 11169</strain>
    </source>
</reference>
<dbReference type="SUPFAM" id="SSF55383">
    <property type="entry name" value="Copper amine oxidase, domain N"/>
    <property type="match status" value="1"/>
</dbReference>
<name>A0A845LHS1_HELGE</name>
<dbReference type="Proteomes" id="UP000471031">
    <property type="component" value="Unassembled WGS sequence"/>
</dbReference>
<dbReference type="RefSeq" id="WP_268894714.1">
    <property type="nucleotide sequence ID" value="NZ_WXEX01000020.1"/>
</dbReference>
<accession>A0A845LHS1</accession>
<dbReference type="InterPro" id="IPR012854">
    <property type="entry name" value="Cu_amine_oxidase-like_N"/>
</dbReference>
<gene>
    <name evidence="3" type="ORF">GTO89_16180</name>
</gene>
<dbReference type="InterPro" id="IPR036582">
    <property type="entry name" value="Mao_N_sf"/>
</dbReference>
<evidence type="ECO:0000259" key="2">
    <source>
        <dbReference type="Pfam" id="PF07833"/>
    </source>
</evidence>
<feature type="compositionally biased region" description="Low complexity" evidence="1">
    <location>
        <begin position="252"/>
        <end position="264"/>
    </location>
</feature>
<keyword evidence="4" id="KW-1185">Reference proteome</keyword>
<feature type="domain" description="Copper amine oxidase-like N-terminal" evidence="2">
    <location>
        <begin position="21"/>
        <end position="127"/>
    </location>
</feature>
<sequence length="306" mass="33068">TFLIFVYSSTVYALQTPKVLLDGRELFFDVPPIIENGRILVPVRAIFEELGANLTWKGITQPIIASKGNTTIELQVGSYTSFKNGKQIILDVPPRVINDRTLVPLRFVSEALDAEVNWNSYTHTVSINSQVSEPPSYKLPISEKKTTQTEEIETPSLPADYSSSSSMQKPTQTKEIETWSLPPDNNSSSTQQKNSQNNESGSTGSPNTNVDSNSSSSQSPATPKPTSPSTGEINSSGIDIPQSYKDRDANFNNSPSTSGGTSSPVATPDRDSLPTPATPKTTTDTSLGTGSGNVNSQDYMNRPPQF</sequence>
<feature type="compositionally biased region" description="Low complexity" evidence="1">
    <location>
        <begin position="185"/>
        <end position="221"/>
    </location>
</feature>
<proteinExistence type="predicted"/>
<evidence type="ECO:0000313" key="3">
    <source>
        <dbReference type="EMBL" id="MZP44570.1"/>
    </source>
</evidence>
<feature type="compositionally biased region" description="Low complexity" evidence="1">
    <location>
        <begin position="274"/>
        <end position="288"/>
    </location>
</feature>
<dbReference type="EMBL" id="WXEX01000020">
    <property type="protein sequence ID" value="MZP44570.1"/>
    <property type="molecule type" value="Genomic_DNA"/>
</dbReference>
<protein>
    <recommendedName>
        <fullName evidence="2">Copper amine oxidase-like N-terminal domain-containing protein</fullName>
    </recommendedName>
</protein>
<dbReference type="AlphaFoldDB" id="A0A845LHS1"/>
<dbReference type="Pfam" id="PF07833">
    <property type="entry name" value="Cu_amine_oxidN1"/>
    <property type="match status" value="1"/>
</dbReference>